<comment type="caution">
    <text evidence="1">The sequence shown here is derived from an EMBL/GenBank/DDBJ whole genome shotgun (WGS) entry which is preliminary data.</text>
</comment>
<protein>
    <submittedName>
        <fullName evidence="1">Uncharacterized protein</fullName>
    </submittedName>
</protein>
<accession>A0AAV1IW73</accession>
<dbReference type="EMBL" id="CAVLEF010000001">
    <property type="protein sequence ID" value="CAK1540034.1"/>
    <property type="molecule type" value="Genomic_DNA"/>
</dbReference>
<evidence type="ECO:0000313" key="2">
    <source>
        <dbReference type="Proteomes" id="UP001497472"/>
    </source>
</evidence>
<keyword evidence="2" id="KW-1185">Reference proteome</keyword>
<sequence length="85" mass="9193">MNGAKQWLRSIVASTLTSPIKRGKLNAESKVLCAGVFFLSPHAYCSERARLRGPSTAQSGSAGVWDRPLSRPRKVAINVNMGSHI</sequence>
<organism evidence="1 2">
    <name type="scientific">Leptosia nina</name>
    <dbReference type="NCBI Taxonomy" id="320188"/>
    <lineage>
        <taxon>Eukaryota</taxon>
        <taxon>Metazoa</taxon>
        <taxon>Ecdysozoa</taxon>
        <taxon>Arthropoda</taxon>
        <taxon>Hexapoda</taxon>
        <taxon>Insecta</taxon>
        <taxon>Pterygota</taxon>
        <taxon>Neoptera</taxon>
        <taxon>Endopterygota</taxon>
        <taxon>Lepidoptera</taxon>
        <taxon>Glossata</taxon>
        <taxon>Ditrysia</taxon>
        <taxon>Papilionoidea</taxon>
        <taxon>Pieridae</taxon>
        <taxon>Pierinae</taxon>
        <taxon>Leptosia</taxon>
    </lineage>
</organism>
<proteinExistence type="predicted"/>
<dbReference type="Proteomes" id="UP001497472">
    <property type="component" value="Unassembled WGS sequence"/>
</dbReference>
<gene>
    <name evidence="1" type="ORF">LNINA_LOCUS121</name>
</gene>
<reference evidence="1 2" key="1">
    <citation type="submission" date="2023-11" db="EMBL/GenBank/DDBJ databases">
        <authorList>
            <person name="Okamura Y."/>
        </authorList>
    </citation>
    <scope>NUCLEOTIDE SEQUENCE [LARGE SCALE GENOMIC DNA]</scope>
</reference>
<evidence type="ECO:0000313" key="1">
    <source>
        <dbReference type="EMBL" id="CAK1540034.1"/>
    </source>
</evidence>
<name>A0AAV1IW73_9NEOP</name>
<dbReference type="AlphaFoldDB" id="A0AAV1IW73"/>